<evidence type="ECO:0000313" key="1">
    <source>
        <dbReference type="EMBL" id="ACP07887.1"/>
    </source>
</evidence>
<sequence>MKLNFPCCLFISGLSTISLIIAQSAMEKSYD</sequence>
<dbReference type="EMBL" id="CP001234">
    <property type="protein sequence ID" value="ACP07887.1"/>
    <property type="molecule type" value="Genomic_DNA"/>
</dbReference>
<dbReference type="Proteomes" id="UP000001217">
    <property type="component" value="Chromosome II"/>
</dbReference>
<name>C3LWN2_VIBCM</name>
<dbReference type="KEGG" id="vcm:VCM66_A0928"/>
<reference evidence="1 2" key="1">
    <citation type="journal article" date="2008" name="PLoS ONE">
        <title>A recalibrated molecular clock and independent origins for the cholera pandemic clones.</title>
        <authorList>
            <person name="Feng L."/>
            <person name="Reeves P.R."/>
            <person name="Lan R."/>
            <person name="Ren Y."/>
            <person name="Gao C."/>
            <person name="Zhou Z."/>
            <person name="Ren Y."/>
            <person name="Cheng J."/>
            <person name="Wang W."/>
            <person name="Wang J."/>
            <person name="Qian W."/>
            <person name="Li D."/>
            <person name="Wang L."/>
        </authorList>
    </citation>
    <scope>NUCLEOTIDE SEQUENCE [LARGE SCALE GENOMIC DNA]</scope>
    <source>
        <strain evidence="1 2">M66-2</strain>
    </source>
</reference>
<proteinExistence type="predicted"/>
<organism evidence="1 2">
    <name type="scientific">Vibrio cholerae serotype O1 (strain M66-2)</name>
    <dbReference type="NCBI Taxonomy" id="579112"/>
    <lineage>
        <taxon>Bacteria</taxon>
        <taxon>Pseudomonadati</taxon>
        <taxon>Pseudomonadota</taxon>
        <taxon>Gammaproteobacteria</taxon>
        <taxon>Vibrionales</taxon>
        <taxon>Vibrionaceae</taxon>
        <taxon>Vibrio</taxon>
    </lineage>
</organism>
<evidence type="ECO:0000313" key="2">
    <source>
        <dbReference type="Proteomes" id="UP000001217"/>
    </source>
</evidence>
<dbReference type="AlphaFoldDB" id="C3LWN2"/>
<dbReference type="HOGENOM" id="CLU_3399048_0_0_6"/>
<gene>
    <name evidence="1" type="ordered locus">VCM66_A0928</name>
</gene>
<protein>
    <submittedName>
        <fullName evidence="1">Uncharacterized protein</fullName>
    </submittedName>
</protein>
<accession>C3LWN2</accession>